<gene>
    <name evidence="1" type="ORF">FA95DRAFT_1562570</name>
</gene>
<evidence type="ECO:0000313" key="2">
    <source>
        <dbReference type="Proteomes" id="UP000814033"/>
    </source>
</evidence>
<name>A0ACB8RKF1_9AGAM</name>
<keyword evidence="2" id="KW-1185">Reference proteome</keyword>
<proteinExistence type="predicted"/>
<accession>A0ACB8RKF1</accession>
<evidence type="ECO:0000313" key="1">
    <source>
        <dbReference type="EMBL" id="KAI0044085.1"/>
    </source>
</evidence>
<sequence>MTGTQKNRSNDHCLLLFANRNLADEWWRAISSDTLYAGIERIAPQYYTYDARTNASIIDVISSQPPALSDRALAVPLRSDGSGAFGITPSKPTTDQISGNL</sequence>
<protein>
    <submittedName>
        <fullName evidence="1">Uncharacterized protein</fullName>
    </submittedName>
</protein>
<reference evidence="1" key="1">
    <citation type="submission" date="2021-02" db="EMBL/GenBank/DDBJ databases">
        <authorList>
            <consortium name="DOE Joint Genome Institute"/>
            <person name="Ahrendt S."/>
            <person name="Looney B.P."/>
            <person name="Miyauchi S."/>
            <person name="Morin E."/>
            <person name="Drula E."/>
            <person name="Courty P.E."/>
            <person name="Chicoki N."/>
            <person name="Fauchery L."/>
            <person name="Kohler A."/>
            <person name="Kuo A."/>
            <person name="Labutti K."/>
            <person name="Pangilinan J."/>
            <person name="Lipzen A."/>
            <person name="Riley R."/>
            <person name="Andreopoulos W."/>
            <person name="He G."/>
            <person name="Johnson J."/>
            <person name="Barry K.W."/>
            <person name="Grigoriev I.V."/>
            <person name="Nagy L."/>
            <person name="Hibbett D."/>
            <person name="Henrissat B."/>
            <person name="Matheny P.B."/>
            <person name="Labbe J."/>
            <person name="Martin F."/>
        </authorList>
    </citation>
    <scope>NUCLEOTIDE SEQUENCE</scope>
    <source>
        <strain evidence="1">FP105234-sp</strain>
    </source>
</reference>
<organism evidence="1 2">
    <name type="scientific">Auriscalpium vulgare</name>
    <dbReference type="NCBI Taxonomy" id="40419"/>
    <lineage>
        <taxon>Eukaryota</taxon>
        <taxon>Fungi</taxon>
        <taxon>Dikarya</taxon>
        <taxon>Basidiomycota</taxon>
        <taxon>Agaricomycotina</taxon>
        <taxon>Agaricomycetes</taxon>
        <taxon>Russulales</taxon>
        <taxon>Auriscalpiaceae</taxon>
        <taxon>Auriscalpium</taxon>
    </lineage>
</organism>
<dbReference type="Proteomes" id="UP000814033">
    <property type="component" value="Unassembled WGS sequence"/>
</dbReference>
<comment type="caution">
    <text evidence="1">The sequence shown here is derived from an EMBL/GenBank/DDBJ whole genome shotgun (WGS) entry which is preliminary data.</text>
</comment>
<dbReference type="EMBL" id="MU275994">
    <property type="protein sequence ID" value="KAI0044085.1"/>
    <property type="molecule type" value="Genomic_DNA"/>
</dbReference>
<reference evidence="1" key="2">
    <citation type="journal article" date="2022" name="New Phytol.">
        <title>Evolutionary transition to the ectomycorrhizal habit in the genomes of a hyperdiverse lineage of mushroom-forming fungi.</title>
        <authorList>
            <person name="Looney B."/>
            <person name="Miyauchi S."/>
            <person name="Morin E."/>
            <person name="Drula E."/>
            <person name="Courty P.E."/>
            <person name="Kohler A."/>
            <person name="Kuo A."/>
            <person name="LaButti K."/>
            <person name="Pangilinan J."/>
            <person name="Lipzen A."/>
            <person name="Riley R."/>
            <person name="Andreopoulos W."/>
            <person name="He G."/>
            <person name="Johnson J."/>
            <person name="Nolan M."/>
            <person name="Tritt A."/>
            <person name="Barry K.W."/>
            <person name="Grigoriev I.V."/>
            <person name="Nagy L.G."/>
            <person name="Hibbett D."/>
            <person name="Henrissat B."/>
            <person name="Matheny P.B."/>
            <person name="Labbe J."/>
            <person name="Martin F.M."/>
        </authorList>
    </citation>
    <scope>NUCLEOTIDE SEQUENCE</scope>
    <source>
        <strain evidence="1">FP105234-sp</strain>
    </source>
</reference>